<feature type="region of interest" description="Disordered" evidence="1">
    <location>
        <begin position="248"/>
        <end position="291"/>
    </location>
</feature>
<dbReference type="EMBL" id="MCFA01000019">
    <property type="protein sequence ID" value="ORY16239.1"/>
    <property type="molecule type" value="Genomic_DNA"/>
</dbReference>
<sequence length="358" mass="38952">MHLWRRNEAPCRVPACCLVELNSCALLVGCSASGISGRRATPPSEPCRPKHSRAPTSHQKAPRPFAAVLMGEACVDLQPSTAPQRVRIESATRELTASPMVPVSDVLAPLPHRILSYHSFRAAFTSAARPAIECRAWSGSAPFPRLRAHRGRLTGQKQGSTPAIKSQSGQHACRCGTGPGRGHSDPEFRQAAPANVRQGKTAPSWPLFGNDRHTSHRCSTQEPRRFRIDFTTDLLEVPSTVRRQAASAAAFGGATGERRAGHCRGGFMQPSPRHRPTSSSRATDPNRHPTKQSVAALSLLHGPPYPPQRFLRVNAAPGLCRRESGVRLVRLVERNALRSDMMRSPVPTSQGARANIRF</sequence>
<keyword evidence="3" id="KW-1185">Reference proteome</keyword>
<gene>
    <name evidence="2" type="ORF">BCR34DRAFT_584455</name>
</gene>
<comment type="caution">
    <text evidence="2">The sequence shown here is derived from an EMBL/GenBank/DDBJ whole genome shotgun (WGS) entry which is preliminary data.</text>
</comment>
<accession>A0A1Y2A154</accession>
<feature type="compositionally biased region" description="Polar residues" evidence="1">
    <location>
        <begin position="155"/>
        <end position="170"/>
    </location>
</feature>
<feature type="region of interest" description="Disordered" evidence="1">
    <location>
        <begin position="36"/>
        <end position="61"/>
    </location>
</feature>
<dbReference type="AlphaFoldDB" id="A0A1Y2A154"/>
<name>A0A1Y2A154_9PLEO</name>
<protein>
    <submittedName>
        <fullName evidence="2">Uncharacterized protein</fullName>
    </submittedName>
</protein>
<feature type="region of interest" description="Disordered" evidence="1">
    <location>
        <begin position="153"/>
        <end position="219"/>
    </location>
</feature>
<dbReference type="Proteomes" id="UP000193144">
    <property type="component" value="Unassembled WGS sequence"/>
</dbReference>
<evidence type="ECO:0000313" key="2">
    <source>
        <dbReference type="EMBL" id="ORY16239.1"/>
    </source>
</evidence>
<evidence type="ECO:0000313" key="3">
    <source>
        <dbReference type="Proteomes" id="UP000193144"/>
    </source>
</evidence>
<evidence type="ECO:0000256" key="1">
    <source>
        <dbReference type="SAM" id="MobiDB-lite"/>
    </source>
</evidence>
<reference evidence="2 3" key="1">
    <citation type="submission" date="2016-07" db="EMBL/GenBank/DDBJ databases">
        <title>Pervasive Adenine N6-methylation of Active Genes in Fungi.</title>
        <authorList>
            <consortium name="DOE Joint Genome Institute"/>
            <person name="Mondo S.J."/>
            <person name="Dannebaum R.O."/>
            <person name="Kuo R.C."/>
            <person name="Labutti K."/>
            <person name="Haridas S."/>
            <person name="Kuo A."/>
            <person name="Salamov A."/>
            <person name="Ahrendt S.R."/>
            <person name="Lipzen A."/>
            <person name="Sullivan W."/>
            <person name="Andreopoulos W.B."/>
            <person name="Clum A."/>
            <person name="Lindquist E."/>
            <person name="Daum C."/>
            <person name="Ramamoorthy G.K."/>
            <person name="Gryganskyi A."/>
            <person name="Culley D."/>
            <person name="Magnuson J.K."/>
            <person name="James T.Y."/>
            <person name="O'Malley M.A."/>
            <person name="Stajich J.E."/>
            <person name="Spatafora J.W."/>
            <person name="Visel A."/>
            <person name="Grigoriev I.V."/>
        </authorList>
    </citation>
    <scope>NUCLEOTIDE SEQUENCE [LARGE SCALE GENOMIC DNA]</scope>
    <source>
        <strain evidence="2 3">CBS 115471</strain>
    </source>
</reference>
<organism evidence="2 3">
    <name type="scientific">Clohesyomyces aquaticus</name>
    <dbReference type="NCBI Taxonomy" id="1231657"/>
    <lineage>
        <taxon>Eukaryota</taxon>
        <taxon>Fungi</taxon>
        <taxon>Dikarya</taxon>
        <taxon>Ascomycota</taxon>
        <taxon>Pezizomycotina</taxon>
        <taxon>Dothideomycetes</taxon>
        <taxon>Pleosporomycetidae</taxon>
        <taxon>Pleosporales</taxon>
        <taxon>Lindgomycetaceae</taxon>
        <taxon>Clohesyomyces</taxon>
    </lineage>
</organism>
<proteinExistence type="predicted"/>